<feature type="transmembrane region" description="Helical" evidence="1">
    <location>
        <begin position="12"/>
        <end position="31"/>
    </location>
</feature>
<evidence type="ECO:0000313" key="3">
    <source>
        <dbReference type="EMBL" id="NKE72027.1"/>
    </source>
</evidence>
<sequence length="109" mass="12429">MISRSVPSERGAWFNVIVFVVLILFPGGALADGDHDRAKQLKEAGEILSLEQVIERAKRDHPGQLLEAELDEKKGRFIYELELLDEEGIVWELKYDAKSGELLKEKQEH</sequence>
<evidence type="ECO:0000256" key="1">
    <source>
        <dbReference type="SAM" id="Phobius"/>
    </source>
</evidence>
<gene>
    <name evidence="3" type="ORF">MNODULE_14860</name>
</gene>
<protein>
    <recommendedName>
        <fullName evidence="2">PepSY domain-containing protein</fullName>
    </recommendedName>
</protein>
<keyword evidence="4" id="KW-1185">Reference proteome</keyword>
<keyword evidence="1" id="KW-0472">Membrane</keyword>
<keyword evidence="1" id="KW-1133">Transmembrane helix</keyword>
<accession>A0A7X6DRF2</accession>
<proteinExistence type="predicted"/>
<comment type="caution">
    <text evidence="3">The sequence shown here is derived from an EMBL/GenBank/DDBJ whole genome shotgun (WGS) entry which is preliminary data.</text>
</comment>
<evidence type="ECO:0000313" key="4">
    <source>
        <dbReference type="Proteomes" id="UP000534783"/>
    </source>
</evidence>
<dbReference type="Gene3D" id="3.10.450.40">
    <property type="match status" value="1"/>
</dbReference>
<organism evidence="3 4">
    <name type="scientific">Candidatus Manganitrophus noduliformans</name>
    <dbReference type="NCBI Taxonomy" id="2606439"/>
    <lineage>
        <taxon>Bacteria</taxon>
        <taxon>Pseudomonadati</taxon>
        <taxon>Nitrospirota</taxon>
        <taxon>Nitrospiria</taxon>
        <taxon>Candidatus Troglogloeales</taxon>
        <taxon>Candidatus Manganitrophaceae</taxon>
        <taxon>Candidatus Manganitrophus</taxon>
    </lineage>
</organism>
<dbReference type="Pfam" id="PF03413">
    <property type="entry name" value="PepSY"/>
    <property type="match status" value="1"/>
</dbReference>
<evidence type="ECO:0000259" key="2">
    <source>
        <dbReference type="Pfam" id="PF03413"/>
    </source>
</evidence>
<dbReference type="RefSeq" id="WP_168061323.1">
    <property type="nucleotide sequence ID" value="NZ_VTOW01000003.1"/>
</dbReference>
<feature type="domain" description="PepSY" evidence="2">
    <location>
        <begin position="48"/>
        <end position="105"/>
    </location>
</feature>
<dbReference type="Proteomes" id="UP000534783">
    <property type="component" value="Unassembled WGS sequence"/>
</dbReference>
<keyword evidence="1" id="KW-0812">Transmembrane</keyword>
<dbReference type="InterPro" id="IPR025711">
    <property type="entry name" value="PepSY"/>
</dbReference>
<dbReference type="EMBL" id="VTOW01000003">
    <property type="protein sequence ID" value="NKE72027.1"/>
    <property type="molecule type" value="Genomic_DNA"/>
</dbReference>
<name>A0A7X6DRF2_9BACT</name>
<dbReference type="AlphaFoldDB" id="A0A7X6DRF2"/>
<reference evidence="3 4" key="1">
    <citation type="journal article" date="2020" name="Nature">
        <title>Bacterial chemolithoautotrophy via manganese oxidation.</title>
        <authorList>
            <person name="Yu H."/>
            <person name="Leadbetter J.R."/>
        </authorList>
    </citation>
    <scope>NUCLEOTIDE SEQUENCE [LARGE SCALE GENOMIC DNA]</scope>
    <source>
        <strain evidence="3 4">Mn-1</strain>
    </source>
</reference>